<proteinExistence type="predicted"/>
<feature type="transmembrane region" description="Helical" evidence="1">
    <location>
        <begin position="162"/>
        <end position="181"/>
    </location>
</feature>
<feature type="transmembrane region" description="Helical" evidence="1">
    <location>
        <begin position="21"/>
        <end position="40"/>
    </location>
</feature>
<feature type="transmembrane region" description="Helical" evidence="1">
    <location>
        <begin position="46"/>
        <end position="64"/>
    </location>
</feature>
<feature type="transmembrane region" description="Helical" evidence="1">
    <location>
        <begin position="129"/>
        <end position="150"/>
    </location>
</feature>
<gene>
    <name evidence="2" type="ORF">NYO98_04585</name>
</gene>
<keyword evidence="3" id="KW-1185">Reference proteome</keyword>
<sequence length="242" mass="25246">MSEHNGRRVQRDPSSRRVRPRLVWGGTLAAIIGCSIATVGGVMTSWTWTGSGAAVLVVGVAAALRGGIMRDTSSGGVRSELAHLIHGQDRQGVAPGDRVTNPRAVATSRHVDRRRRRLERAAAAAPLRVPIRPIGGALMMVTIILMVSQWELYPLELPGQSNATRALGCAIVIGLAGMRILEGGAPQPHTVSVVATVVAGSLLTVNGAFADHARTATVAVEVVCGLFCVLCAGGLAVRPHRG</sequence>
<comment type="caution">
    <text evidence="2">The sequence shown here is derived from an EMBL/GenBank/DDBJ whole genome shotgun (WGS) entry which is preliminary data.</text>
</comment>
<keyword evidence="1" id="KW-0812">Transmembrane</keyword>
<evidence type="ECO:0000256" key="1">
    <source>
        <dbReference type="SAM" id="Phobius"/>
    </source>
</evidence>
<accession>A0ABT4CCC0</accession>
<name>A0ABT4CCC0_9ACTN</name>
<dbReference type="EMBL" id="JAPPUX010000001">
    <property type="protein sequence ID" value="MCY4725547.1"/>
    <property type="molecule type" value="Genomic_DNA"/>
</dbReference>
<keyword evidence="1" id="KW-1133">Transmembrane helix</keyword>
<keyword evidence="1" id="KW-0472">Membrane</keyword>
<dbReference type="Proteomes" id="UP001074726">
    <property type="component" value="Unassembled WGS sequence"/>
</dbReference>
<dbReference type="PROSITE" id="PS51257">
    <property type="entry name" value="PROKAR_LIPOPROTEIN"/>
    <property type="match status" value="1"/>
</dbReference>
<protein>
    <submittedName>
        <fullName evidence="2">Uncharacterized protein</fullName>
    </submittedName>
</protein>
<evidence type="ECO:0000313" key="2">
    <source>
        <dbReference type="EMBL" id="MCY4725547.1"/>
    </source>
</evidence>
<dbReference type="RefSeq" id="WP_268110345.1">
    <property type="nucleotide sequence ID" value="NZ_JAPPUX010000001.1"/>
</dbReference>
<organism evidence="2 3">
    <name type="scientific">Nocardioides pini</name>
    <dbReference type="NCBI Taxonomy" id="2975053"/>
    <lineage>
        <taxon>Bacteria</taxon>
        <taxon>Bacillati</taxon>
        <taxon>Actinomycetota</taxon>
        <taxon>Actinomycetes</taxon>
        <taxon>Propionibacteriales</taxon>
        <taxon>Nocardioidaceae</taxon>
        <taxon>Nocardioides</taxon>
    </lineage>
</organism>
<reference evidence="2" key="1">
    <citation type="submission" date="2022-08" db="EMBL/GenBank/DDBJ databases">
        <title>Genome sequencing of Nocardioides sp. STR2.</title>
        <authorList>
            <person name="So Y."/>
        </authorList>
    </citation>
    <scope>NUCLEOTIDE SEQUENCE</scope>
    <source>
        <strain evidence="2">STR2</strain>
    </source>
</reference>
<feature type="transmembrane region" description="Helical" evidence="1">
    <location>
        <begin position="216"/>
        <end position="237"/>
    </location>
</feature>
<feature type="transmembrane region" description="Helical" evidence="1">
    <location>
        <begin position="193"/>
        <end position="210"/>
    </location>
</feature>
<evidence type="ECO:0000313" key="3">
    <source>
        <dbReference type="Proteomes" id="UP001074726"/>
    </source>
</evidence>